<evidence type="ECO:0000313" key="1">
    <source>
        <dbReference type="EMBL" id="KKL23248.1"/>
    </source>
</evidence>
<proteinExistence type="predicted"/>
<gene>
    <name evidence="1" type="ORF">LCGC14_2427270</name>
</gene>
<dbReference type="AlphaFoldDB" id="A0A0F9EH47"/>
<dbReference type="EMBL" id="LAZR01037044">
    <property type="protein sequence ID" value="KKL23248.1"/>
    <property type="molecule type" value="Genomic_DNA"/>
</dbReference>
<reference evidence="1" key="1">
    <citation type="journal article" date="2015" name="Nature">
        <title>Complex archaea that bridge the gap between prokaryotes and eukaryotes.</title>
        <authorList>
            <person name="Spang A."/>
            <person name="Saw J.H."/>
            <person name="Jorgensen S.L."/>
            <person name="Zaremba-Niedzwiedzka K."/>
            <person name="Martijn J."/>
            <person name="Lind A.E."/>
            <person name="van Eijk R."/>
            <person name="Schleper C."/>
            <person name="Guy L."/>
            <person name="Ettema T.J."/>
        </authorList>
    </citation>
    <scope>NUCLEOTIDE SEQUENCE</scope>
</reference>
<protein>
    <submittedName>
        <fullName evidence="1">Uncharacterized protein</fullName>
    </submittedName>
</protein>
<organism evidence="1">
    <name type="scientific">marine sediment metagenome</name>
    <dbReference type="NCBI Taxonomy" id="412755"/>
    <lineage>
        <taxon>unclassified sequences</taxon>
        <taxon>metagenomes</taxon>
        <taxon>ecological metagenomes</taxon>
    </lineage>
</organism>
<accession>A0A0F9EH47</accession>
<name>A0A0F9EH47_9ZZZZ</name>
<sequence length="65" mass="7566">MPQDVNLQINKVMNRLRAQLYNTIEQMGFDETQCNAYKQTVKDITSDAWNNVTSIVEKLEGKMKE</sequence>
<comment type="caution">
    <text evidence="1">The sequence shown here is derived from an EMBL/GenBank/DDBJ whole genome shotgun (WGS) entry which is preliminary data.</text>
</comment>